<proteinExistence type="predicted"/>
<sequence length="313" mass="33171">MAALLGGKGIRTMDRTTALAVCTAKLLHERRPPSGDESASERVGFVIGTSTGSIRSTSDFTRDSLVQDRPFLVNPALFPNTVMNCAAGQCGIWFKARCINATISGGRLSGLLAIKYAAQMLRRHYADTLFTGSVEELCPQTAWAHRMLIEKGRRHAVPLGEGCAMFTLERAADMQARGETPLAEIVALQYGRYFDPQDGGEADQVEGISACLAEAIAQCGVAAGDVAVCSLCGAADVGSREAELRAVTQVFGSNVRVHCDDLTESMGDTYSATFSLALGRLLVSLRDGADRPRIGIALVSGDDGHVGCLVVRA</sequence>
<gene>
    <name evidence="3" type="ORF">P3W85_20645</name>
</gene>
<dbReference type="PANTHER" id="PTHR11712">
    <property type="entry name" value="POLYKETIDE SYNTHASE-RELATED"/>
    <property type="match status" value="1"/>
</dbReference>
<dbReference type="Proteomes" id="UP001216674">
    <property type="component" value="Unassembled WGS sequence"/>
</dbReference>
<keyword evidence="1" id="KW-0808">Transferase</keyword>
<evidence type="ECO:0000259" key="2">
    <source>
        <dbReference type="Pfam" id="PF00109"/>
    </source>
</evidence>
<evidence type="ECO:0000313" key="4">
    <source>
        <dbReference type="Proteomes" id="UP001216674"/>
    </source>
</evidence>
<dbReference type="RefSeq" id="WP_276266154.1">
    <property type="nucleotide sequence ID" value="NZ_JARJLM010000351.1"/>
</dbReference>
<accession>A0ABT6ARY2</accession>
<dbReference type="InterPro" id="IPR000794">
    <property type="entry name" value="Beta-ketoacyl_synthase"/>
</dbReference>
<dbReference type="Pfam" id="PF00109">
    <property type="entry name" value="ketoacyl-synt"/>
    <property type="match status" value="1"/>
</dbReference>
<evidence type="ECO:0000313" key="3">
    <source>
        <dbReference type="EMBL" id="MDF3835345.1"/>
    </source>
</evidence>
<evidence type="ECO:0000256" key="1">
    <source>
        <dbReference type="ARBA" id="ARBA00022679"/>
    </source>
</evidence>
<organism evidence="3 4">
    <name type="scientific">Cupriavidus basilensis</name>
    <dbReference type="NCBI Taxonomy" id="68895"/>
    <lineage>
        <taxon>Bacteria</taxon>
        <taxon>Pseudomonadati</taxon>
        <taxon>Pseudomonadota</taxon>
        <taxon>Betaproteobacteria</taxon>
        <taxon>Burkholderiales</taxon>
        <taxon>Burkholderiaceae</taxon>
        <taxon>Cupriavidus</taxon>
    </lineage>
</organism>
<dbReference type="EMBL" id="JARJLM010000351">
    <property type="protein sequence ID" value="MDF3835345.1"/>
    <property type="molecule type" value="Genomic_DNA"/>
</dbReference>
<keyword evidence="4" id="KW-1185">Reference proteome</keyword>
<dbReference type="SUPFAM" id="SSF53901">
    <property type="entry name" value="Thiolase-like"/>
    <property type="match status" value="2"/>
</dbReference>
<protein>
    <submittedName>
        <fullName evidence="3">Beta-ketoacyl synthase N-terminal-like domain-containing protein</fullName>
    </submittedName>
</protein>
<reference evidence="3 4" key="1">
    <citation type="submission" date="2023-03" db="EMBL/GenBank/DDBJ databases">
        <title>Draft assemblies of triclosan tolerant bacteria isolated from returned activated sludge.</title>
        <authorList>
            <person name="Van Hamelsveld S."/>
        </authorList>
    </citation>
    <scope>NUCLEOTIDE SEQUENCE [LARGE SCALE GENOMIC DNA]</scope>
    <source>
        <strain evidence="3 4">GW210010_S58</strain>
    </source>
</reference>
<dbReference type="Gene3D" id="3.40.47.10">
    <property type="match status" value="1"/>
</dbReference>
<dbReference type="InterPro" id="IPR014030">
    <property type="entry name" value="Ketoacyl_synth_N"/>
</dbReference>
<dbReference type="PANTHER" id="PTHR11712:SF336">
    <property type="entry name" value="3-OXOACYL-[ACYL-CARRIER-PROTEIN] SYNTHASE, MITOCHONDRIAL"/>
    <property type="match status" value="1"/>
</dbReference>
<name>A0ABT6ARY2_9BURK</name>
<dbReference type="InterPro" id="IPR016039">
    <property type="entry name" value="Thiolase-like"/>
</dbReference>
<feature type="domain" description="Beta-ketoacyl synthase-like N-terminal" evidence="2">
    <location>
        <begin position="11"/>
        <end position="172"/>
    </location>
</feature>
<comment type="caution">
    <text evidence="3">The sequence shown here is derived from an EMBL/GenBank/DDBJ whole genome shotgun (WGS) entry which is preliminary data.</text>
</comment>